<protein>
    <submittedName>
        <fullName evidence="2">DNA-binding protein</fullName>
    </submittedName>
</protein>
<reference evidence="2 3" key="1">
    <citation type="submission" date="2018-12" db="EMBL/GenBank/DDBJ databases">
        <title>The whole draft genome of Streptomyce luteoverticillatus CGMCC 15060.</title>
        <authorList>
            <person name="Feng Z."/>
            <person name="Chen G."/>
            <person name="Zhang J."/>
            <person name="Zhu H."/>
            <person name="Yu X."/>
            <person name="Zhang W."/>
            <person name="Zhang X."/>
        </authorList>
    </citation>
    <scope>NUCLEOTIDE SEQUENCE [LARGE SCALE GENOMIC DNA]</scope>
    <source>
        <strain evidence="2 3">CGMCC 15060</strain>
    </source>
</reference>
<dbReference type="InterPro" id="IPR041657">
    <property type="entry name" value="HTH_17"/>
</dbReference>
<evidence type="ECO:0000259" key="1">
    <source>
        <dbReference type="Pfam" id="PF12728"/>
    </source>
</evidence>
<keyword evidence="2" id="KW-0238">DNA-binding</keyword>
<organism evidence="2 3">
    <name type="scientific">Streptomyces luteoverticillatus</name>
    <name type="common">Streptoverticillium luteoverticillatus</name>
    <dbReference type="NCBI Taxonomy" id="66425"/>
    <lineage>
        <taxon>Bacteria</taxon>
        <taxon>Bacillati</taxon>
        <taxon>Actinomycetota</taxon>
        <taxon>Actinomycetes</taxon>
        <taxon>Kitasatosporales</taxon>
        <taxon>Streptomycetaceae</taxon>
        <taxon>Streptomyces</taxon>
    </lineage>
</organism>
<dbReference type="Proteomes" id="UP000267900">
    <property type="component" value="Chromosome"/>
</dbReference>
<dbReference type="EMBL" id="CP034587">
    <property type="protein sequence ID" value="AZQ75611.1"/>
    <property type="molecule type" value="Genomic_DNA"/>
</dbReference>
<dbReference type="InterPro" id="IPR009061">
    <property type="entry name" value="DNA-bd_dom_put_sf"/>
</dbReference>
<dbReference type="NCBIfam" id="TIGR01764">
    <property type="entry name" value="excise"/>
    <property type="match status" value="1"/>
</dbReference>
<dbReference type="AlphaFoldDB" id="A0A3Q9G4T4"/>
<dbReference type="SUPFAM" id="SSF46955">
    <property type="entry name" value="Putative DNA-binding domain"/>
    <property type="match status" value="1"/>
</dbReference>
<feature type="domain" description="Helix-turn-helix" evidence="1">
    <location>
        <begin position="13"/>
        <end position="61"/>
    </location>
</feature>
<dbReference type="Pfam" id="PF12728">
    <property type="entry name" value="HTH_17"/>
    <property type="match status" value="1"/>
</dbReference>
<evidence type="ECO:0000313" key="3">
    <source>
        <dbReference type="Proteomes" id="UP000267900"/>
    </source>
</evidence>
<evidence type="ECO:0000313" key="2">
    <source>
        <dbReference type="EMBL" id="AZQ75611.1"/>
    </source>
</evidence>
<dbReference type="GO" id="GO:0003677">
    <property type="term" value="F:DNA binding"/>
    <property type="evidence" value="ECO:0007669"/>
    <property type="project" value="UniProtKB-KW"/>
</dbReference>
<dbReference type="InterPro" id="IPR010093">
    <property type="entry name" value="SinI_DNA-bd"/>
</dbReference>
<gene>
    <name evidence="2" type="ORF">EKH77_17400</name>
</gene>
<sequence>MMTAPAGPVVPLLYTPEEAAEALRFGRTTVYELMADGTLPFIKRGRSRRIRVADLQNYVNNLEQQAS</sequence>
<dbReference type="OrthoDB" id="1093249at2"/>
<proteinExistence type="predicted"/>
<keyword evidence="3" id="KW-1185">Reference proteome</keyword>
<name>A0A3Q9G4T4_STRLT</name>
<accession>A0A3Q9G4T4</accession>